<dbReference type="EMBL" id="MSKJ01000001">
    <property type="protein sequence ID" value="OLO46297.1"/>
    <property type="molecule type" value="Genomic_DNA"/>
</dbReference>
<protein>
    <recommendedName>
        <fullName evidence="1">Abortive phage infection protein C-terminal domain-containing protein</fullName>
    </recommendedName>
</protein>
<dbReference type="RefSeq" id="WP_075375764.1">
    <property type="nucleotide sequence ID" value="NZ_MSKJ01000001.1"/>
</dbReference>
<evidence type="ECO:0000259" key="1">
    <source>
        <dbReference type="Pfam" id="PF10592"/>
    </source>
</evidence>
<reference evidence="2 3" key="1">
    <citation type="submission" date="2016-12" db="EMBL/GenBank/DDBJ databases">
        <title>Genomic Comparison of strains in the 'Actinomyces naeslundii' Group.</title>
        <authorList>
            <person name="Mughal S.R."/>
            <person name="Do T."/>
            <person name="Gilbert S.C."/>
            <person name="Witherden E.A."/>
            <person name="Didelot X."/>
            <person name="Beighton D."/>
        </authorList>
    </citation>
    <scope>NUCLEOTIDE SEQUENCE [LARGE SCALE GENOMIC DNA]</scope>
    <source>
        <strain evidence="2 3">CCUG 33920</strain>
    </source>
</reference>
<gene>
    <name evidence="2" type="ORF">BKH29_00185</name>
</gene>
<name>A0A1Q8VE03_9ACTO</name>
<evidence type="ECO:0000313" key="3">
    <source>
        <dbReference type="Proteomes" id="UP000186857"/>
    </source>
</evidence>
<sequence length="557" mass="61424">MSKFHVGQIATYIRNRYEKEYGKPDLGGVNNLSRFLALYSIDLVLPEDPSASQRLIEITDGGQDRGIDAIAVDPVRKILVLSQSKWRQNGEGGIGAQEMTRFLEGVRSLVGMKGGEGEPAHASAELRTAVADLLNTPSAKIKLITATTGNQPISVEAMKPVDSLLQEVNDLVNVDPVMEHKHFGQAELFNSLTESASRTVDLDVELLHWGGGIADPLRIFYGRVPGAEIAKWYQNYDSGLFADNIRVVIPRSEINAGMAETIKCDPDKFGYYNNGIVVLSNSIEYAPSGLINRDFLRLSLRGASIVNGAQTVSTLGSMLGTEWEQNLGQVFVLVRCVEVPSDNPDLARGITRYANTQNEVSMQDFSFLDEQQHRLAKELSLIGFEYIIRQGEQPSVEDPSKIIYLRDAAVALACANSDLNMSIIAKREVSRLFSQTGVEYRRLFSGHTDPLVLLRSVVILRQVDAALAEFSSEVSGPEFGVATHARYVLAHLVLQEIGLDSLKDPEWDLEATRQKRDQFVLNAASKMAVSFPPNSYAGNVFKNRARTHELLIETGLL</sequence>
<comment type="caution">
    <text evidence="2">The sequence shown here is derived from an EMBL/GenBank/DDBJ whole genome shotgun (WGS) entry which is preliminary data.</text>
</comment>
<organism evidence="2 3">
    <name type="scientific">Actinomyces oris</name>
    <dbReference type="NCBI Taxonomy" id="544580"/>
    <lineage>
        <taxon>Bacteria</taxon>
        <taxon>Bacillati</taxon>
        <taxon>Actinomycetota</taxon>
        <taxon>Actinomycetes</taxon>
        <taxon>Actinomycetales</taxon>
        <taxon>Actinomycetaceae</taxon>
        <taxon>Actinomyces</taxon>
    </lineage>
</organism>
<proteinExistence type="predicted"/>
<dbReference type="Proteomes" id="UP000186857">
    <property type="component" value="Unassembled WGS sequence"/>
</dbReference>
<evidence type="ECO:0000313" key="2">
    <source>
        <dbReference type="EMBL" id="OLO46297.1"/>
    </source>
</evidence>
<dbReference type="InterPro" id="IPR018891">
    <property type="entry name" value="AIPR_C"/>
</dbReference>
<dbReference type="AlphaFoldDB" id="A0A1Q8VE03"/>
<feature type="domain" description="Abortive phage infection protein C-terminal" evidence="1">
    <location>
        <begin position="241"/>
        <end position="426"/>
    </location>
</feature>
<accession>A0A1Q8VE03</accession>
<dbReference type="Pfam" id="PF10592">
    <property type="entry name" value="AIPR"/>
    <property type="match status" value="1"/>
</dbReference>